<accession>A0A3A5MBS3</accession>
<evidence type="ECO:0000313" key="2">
    <source>
        <dbReference type="Proteomes" id="UP000272560"/>
    </source>
</evidence>
<proteinExistence type="predicted"/>
<organism evidence="1 2">
    <name type="scientific">Arthrobacter cheniae</name>
    <dbReference type="NCBI Taxonomy" id="1258888"/>
    <lineage>
        <taxon>Bacteria</taxon>
        <taxon>Bacillati</taxon>
        <taxon>Actinomycetota</taxon>
        <taxon>Actinomycetes</taxon>
        <taxon>Micrococcales</taxon>
        <taxon>Micrococcaceae</taxon>
        <taxon>Arthrobacter</taxon>
    </lineage>
</organism>
<gene>
    <name evidence="1" type="ORF">D6T63_13950</name>
</gene>
<evidence type="ECO:0000313" key="1">
    <source>
        <dbReference type="EMBL" id="RJT78043.1"/>
    </source>
</evidence>
<name>A0A3A5MBS3_9MICC</name>
<dbReference type="AlphaFoldDB" id="A0A3A5MBS3"/>
<dbReference type="Proteomes" id="UP000272560">
    <property type="component" value="Unassembled WGS sequence"/>
</dbReference>
<sequence>MEFFSTWYYPVHVVFDIDIQREPAVPAPVGSPASPAADALDAVVDRARRLGADLLRFADRI</sequence>
<reference evidence="1 2" key="1">
    <citation type="submission" date="2018-09" db="EMBL/GenBank/DDBJ databases">
        <title>Novel species of Arthrobacter.</title>
        <authorList>
            <person name="Liu Q."/>
            <person name="Xin Y.-H."/>
        </authorList>
    </citation>
    <scope>NUCLEOTIDE SEQUENCE [LARGE SCALE GENOMIC DNA]</scope>
    <source>
        <strain evidence="1 2">Hz2</strain>
    </source>
</reference>
<protein>
    <submittedName>
        <fullName evidence="1">Uncharacterized protein</fullName>
    </submittedName>
</protein>
<comment type="caution">
    <text evidence="1">The sequence shown here is derived from an EMBL/GenBank/DDBJ whole genome shotgun (WGS) entry which is preliminary data.</text>
</comment>
<dbReference type="EMBL" id="QZVT01000007">
    <property type="protein sequence ID" value="RJT78043.1"/>
    <property type="molecule type" value="Genomic_DNA"/>
</dbReference>
<dbReference type="RefSeq" id="WP_120149657.1">
    <property type="nucleotide sequence ID" value="NZ_QZVT01000007.1"/>
</dbReference>
<keyword evidence="2" id="KW-1185">Reference proteome</keyword>